<dbReference type="InterPro" id="IPR019423">
    <property type="entry name" value="7TM_GPCR_serpentine_rcpt_Srj"/>
</dbReference>
<dbReference type="Pfam" id="PF10319">
    <property type="entry name" value="7TM_GPCR_Srj"/>
    <property type="match status" value="1"/>
</dbReference>
<reference evidence="2" key="1">
    <citation type="submission" date="2023-06" db="EMBL/GenBank/DDBJ databases">
        <authorList>
            <person name="Delattre M."/>
        </authorList>
    </citation>
    <scope>NUCLEOTIDE SEQUENCE</scope>
    <source>
        <strain evidence="2">AF72</strain>
    </source>
</reference>
<keyword evidence="1" id="KW-1133">Transmembrane helix</keyword>
<gene>
    <name evidence="2" type="ORF">MSPICULIGERA_LOCUS24120</name>
</gene>
<organism evidence="2 3">
    <name type="scientific">Mesorhabditis spiculigera</name>
    <dbReference type="NCBI Taxonomy" id="96644"/>
    <lineage>
        <taxon>Eukaryota</taxon>
        <taxon>Metazoa</taxon>
        <taxon>Ecdysozoa</taxon>
        <taxon>Nematoda</taxon>
        <taxon>Chromadorea</taxon>
        <taxon>Rhabditida</taxon>
        <taxon>Rhabditina</taxon>
        <taxon>Rhabditomorpha</taxon>
        <taxon>Rhabditoidea</taxon>
        <taxon>Rhabditidae</taxon>
        <taxon>Mesorhabditinae</taxon>
        <taxon>Mesorhabditis</taxon>
    </lineage>
</organism>
<accession>A0AA36DF69</accession>
<feature type="transmembrane region" description="Helical" evidence="1">
    <location>
        <begin position="6"/>
        <end position="27"/>
    </location>
</feature>
<feature type="transmembrane region" description="Helical" evidence="1">
    <location>
        <begin position="83"/>
        <end position="108"/>
    </location>
</feature>
<keyword evidence="1" id="KW-0472">Membrane</keyword>
<proteinExistence type="predicted"/>
<evidence type="ECO:0000256" key="1">
    <source>
        <dbReference type="SAM" id="Phobius"/>
    </source>
</evidence>
<evidence type="ECO:0000313" key="3">
    <source>
        <dbReference type="Proteomes" id="UP001177023"/>
    </source>
</evidence>
<dbReference type="GO" id="GO:0005886">
    <property type="term" value="C:plasma membrane"/>
    <property type="evidence" value="ECO:0007669"/>
    <property type="project" value="TreeGrafter"/>
</dbReference>
<dbReference type="Proteomes" id="UP001177023">
    <property type="component" value="Unassembled WGS sequence"/>
</dbReference>
<keyword evidence="1" id="KW-0812">Transmembrane</keyword>
<protein>
    <submittedName>
        <fullName evidence="2">Uncharacterized protein</fullName>
    </submittedName>
</protein>
<name>A0AA36DF69_9BILA</name>
<dbReference type="GO" id="GO:0038022">
    <property type="term" value="F:G protein-coupled olfactory receptor activity"/>
    <property type="evidence" value="ECO:0007669"/>
    <property type="project" value="TreeGrafter"/>
</dbReference>
<feature type="transmembrane region" description="Helical" evidence="1">
    <location>
        <begin position="39"/>
        <end position="63"/>
    </location>
</feature>
<comment type="caution">
    <text evidence="2">The sequence shown here is derived from an EMBL/GenBank/DDBJ whole genome shotgun (WGS) entry which is preliminary data.</text>
</comment>
<sequence length="184" mass="21196">MVLADTLLCVNSIIGYFCNGILVYCILATPNSRMGTYRYLILVLAYFNIVYSTAHLLVIPVTYIRDFYVIFYSSSYLGQCGLVGYLALLAYCSLFAQSNMLLAFHFIYRYIYICRTELLQFLNEPVMLLPVIVAYMFYTWLWIISVHLFMGSTPDFLGRVAADFHEFSGFWPNETAVVGNQYLD</sequence>
<dbReference type="AlphaFoldDB" id="A0AA36DF69"/>
<feature type="non-terminal residue" evidence="2">
    <location>
        <position position="184"/>
    </location>
</feature>
<evidence type="ECO:0000313" key="2">
    <source>
        <dbReference type="EMBL" id="CAJ0586112.1"/>
    </source>
</evidence>
<dbReference type="GO" id="GO:0042048">
    <property type="term" value="P:olfactory behavior"/>
    <property type="evidence" value="ECO:0007669"/>
    <property type="project" value="TreeGrafter"/>
</dbReference>
<dbReference type="SUPFAM" id="SSF81321">
    <property type="entry name" value="Family A G protein-coupled receptor-like"/>
    <property type="match status" value="1"/>
</dbReference>
<keyword evidence="3" id="KW-1185">Reference proteome</keyword>
<dbReference type="PANTHER" id="PTHR22943:SF77">
    <property type="entry name" value="SEVEN TM RECEPTOR"/>
    <property type="match status" value="1"/>
</dbReference>
<dbReference type="EMBL" id="CATQJA010002707">
    <property type="protein sequence ID" value="CAJ0586112.1"/>
    <property type="molecule type" value="Genomic_DNA"/>
</dbReference>
<feature type="transmembrane region" description="Helical" evidence="1">
    <location>
        <begin position="128"/>
        <end position="150"/>
    </location>
</feature>
<dbReference type="PANTHER" id="PTHR22943">
    <property type="entry name" value="7-TRANSMEMBRANE DOMAIN RECEPTOR C.ELEGANS"/>
    <property type="match status" value="1"/>
</dbReference>